<feature type="domain" description="Electron transfer flavoprotein alpha/beta-subunit N-terminal" evidence="3">
    <location>
        <begin position="19"/>
        <end position="206"/>
    </location>
</feature>
<accession>A0ABM7PLI9</accession>
<reference evidence="4 5" key="1">
    <citation type="submission" date="2021-02" db="EMBL/GenBank/DDBJ databases">
        <title>Complete genome of Desulfoluna sp. strain ASN36.</title>
        <authorList>
            <person name="Takahashi A."/>
            <person name="Kojima H."/>
            <person name="Fukui M."/>
        </authorList>
    </citation>
    <scope>NUCLEOTIDE SEQUENCE [LARGE SCALE GENOMIC DNA]</scope>
    <source>
        <strain evidence="4 5">ASN36</strain>
    </source>
</reference>
<organism evidence="4 5">
    <name type="scientific">Desulfoluna limicola</name>
    <dbReference type="NCBI Taxonomy" id="2810562"/>
    <lineage>
        <taxon>Bacteria</taxon>
        <taxon>Pseudomonadati</taxon>
        <taxon>Thermodesulfobacteriota</taxon>
        <taxon>Desulfobacteria</taxon>
        <taxon>Desulfobacterales</taxon>
        <taxon>Desulfolunaceae</taxon>
        <taxon>Desulfoluna</taxon>
    </lineage>
</organism>
<dbReference type="EMBL" id="AP024488">
    <property type="protein sequence ID" value="BCS97946.1"/>
    <property type="molecule type" value="Genomic_DNA"/>
</dbReference>
<dbReference type="InterPro" id="IPR012255">
    <property type="entry name" value="ETF_b"/>
</dbReference>
<evidence type="ECO:0000259" key="3">
    <source>
        <dbReference type="SMART" id="SM00893"/>
    </source>
</evidence>
<keyword evidence="5" id="KW-1185">Reference proteome</keyword>
<dbReference type="InterPro" id="IPR014729">
    <property type="entry name" value="Rossmann-like_a/b/a_fold"/>
</dbReference>
<feature type="compositionally biased region" description="Polar residues" evidence="2">
    <location>
        <begin position="211"/>
        <end position="223"/>
    </location>
</feature>
<gene>
    <name evidence="4" type="primary">etfB_2</name>
    <name evidence="4" type="ORF">DSLASN_35780</name>
</gene>
<protein>
    <submittedName>
        <fullName evidence="4">Electron transfer flavoprotein subunit beta</fullName>
    </submittedName>
</protein>
<dbReference type="PIRSF" id="PIRSF000090">
    <property type="entry name" value="Beta-ETF"/>
    <property type="match status" value="1"/>
</dbReference>
<keyword evidence="1" id="KW-0813">Transport</keyword>
<name>A0ABM7PLI9_9BACT</name>
<dbReference type="RefSeq" id="WP_236889356.1">
    <property type="nucleotide sequence ID" value="NZ_AP024488.1"/>
</dbReference>
<dbReference type="Pfam" id="PF01012">
    <property type="entry name" value="ETF"/>
    <property type="match status" value="1"/>
</dbReference>
<dbReference type="PANTHER" id="PTHR21294">
    <property type="entry name" value="ELECTRON TRANSFER FLAVOPROTEIN BETA-SUBUNIT"/>
    <property type="match status" value="1"/>
</dbReference>
<dbReference type="SUPFAM" id="SSF52402">
    <property type="entry name" value="Adenine nucleotide alpha hydrolases-like"/>
    <property type="match status" value="1"/>
</dbReference>
<evidence type="ECO:0000256" key="2">
    <source>
        <dbReference type="SAM" id="MobiDB-lite"/>
    </source>
</evidence>
<dbReference type="Proteomes" id="UP001320148">
    <property type="component" value="Chromosome"/>
</dbReference>
<sequence length="257" mass="27764">MHIAVLIKQVHALGITRTHSDEEDNPTDFRLNRLDEHALEEALRIKESCPGVTLTVLSVGPDRVTEALRRGLGMGADEAIHIKAELEPLSATETAAALCPCLKELNPDFILCGAMSEDLMQGMTGPALAAMLGIPFTTQAVKELGITPDAHTLDVTRDAGGGARQLLRIPMPCLITVQQGFNTPRYPTISHMLKARGRLIESRDAPPVSKTIATQITGTSPPTQRGRGTRIKGTPDEQAAQFVAYLRERQVLPPAAR</sequence>
<keyword evidence="1" id="KW-0249">Electron transport</keyword>
<dbReference type="Gene3D" id="3.40.50.620">
    <property type="entry name" value="HUPs"/>
    <property type="match status" value="1"/>
</dbReference>
<feature type="region of interest" description="Disordered" evidence="2">
    <location>
        <begin position="205"/>
        <end position="235"/>
    </location>
</feature>
<proteinExistence type="predicted"/>
<dbReference type="SMART" id="SM00893">
    <property type="entry name" value="ETF"/>
    <property type="match status" value="1"/>
</dbReference>
<dbReference type="InterPro" id="IPR014730">
    <property type="entry name" value="ETF_a/b_N"/>
</dbReference>
<evidence type="ECO:0000256" key="1">
    <source>
        <dbReference type="ARBA" id="ARBA00022982"/>
    </source>
</evidence>
<evidence type="ECO:0000313" key="5">
    <source>
        <dbReference type="Proteomes" id="UP001320148"/>
    </source>
</evidence>
<evidence type="ECO:0000313" key="4">
    <source>
        <dbReference type="EMBL" id="BCS97946.1"/>
    </source>
</evidence>